<protein>
    <submittedName>
        <fullName evidence="2">Uncharacterized protein</fullName>
    </submittedName>
</protein>
<keyword evidence="3" id="KW-1185">Reference proteome</keyword>
<sequence length="154" mass="16457">MSDLADQFCSETLASSSQAERDALIDAYAASGRIIAQYRMDQAGGQMDFDGRLDGYWPGEEGRVLLFADYSAMLMVLSDLQHSVDLTTLAAPSSDEEFRSLSQLLALTSPGLQRRSVQTAPATGTAGSSGTLFMGPTEISGGAHGLRYRPVLSR</sequence>
<evidence type="ECO:0000256" key="1">
    <source>
        <dbReference type="SAM" id="MobiDB-lite"/>
    </source>
</evidence>
<evidence type="ECO:0000313" key="2">
    <source>
        <dbReference type="EMBL" id="KAA6183583.1"/>
    </source>
</evidence>
<comment type="caution">
    <text evidence="2">The sequence shown here is derived from an EMBL/GenBank/DDBJ whole genome shotgun (WGS) entry which is preliminary data.</text>
</comment>
<dbReference type="EMBL" id="VWXX01000031">
    <property type="protein sequence ID" value="KAA6183583.1"/>
    <property type="molecule type" value="Genomic_DNA"/>
</dbReference>
<dbReference type="RefSeq" id="WP_150094307.1">
    <property type="nucleotide sequence ID" value="NZ_VWXX01000031.1"/>
</dbReference>
<name>A0A5M8FFC0_9GAMM</name>
<proteinExistence type="predicted"/>
<feature type="region of interest" description="Disordered" evidence="1">
    <location>
        <begin position="115"/>
        <end position="136"/>
    </location>
</feature>
<reference evidence="2 3" key="1">
    <citation type="submission" date="2019-09" db="EMBL/GenBank/DDBJ databases">
        <title>Whole-genome sequence of the purple sulfur bacterium Thiohalocapsa marina DSM 19078.</title>
        <authorList>
            <person name="Kyndt J.A."/>
            <person name="Meyer T.E."/>
        </authorList>
    </citation>
    <scope>NUCLEOTIDE SEQUENCE [LARGE SCALE GENOMIC DNA]</scope>
    <source>
        <strain evidence="2 3">DSM 19078</strain>
    </source>
</reference>
<dbReference type="Proteomes" id="UP000322981">
    <property type="component" value="Unassembled WGS sequence"/>
</dbReference>
<evidence type="ECO:0000313" key="3">
    <source>
        <dbReference type="Proteomes" id="UP000322981"/>
    </source>
</evidence>
<dbReference type="AlphaFoldDB" id="A0A5M8FFC0"/>
<gene>
    <name evidence="2" type="ORF">F2Q65_15440</name>
</gene>
<organism evidence="2 3">
    <name type="scientific">Thiohalocapsa marina</name>
    <dbReference type="NCBI Taxonomy" id="424902"/>
    <lineage>
        <taxon>Bacteria</taxon>
        <taxon>Pseudomonadati</taxon>
        <taxon>Pseudomonadota</taxon>
        <taxon>Gammaproteobacteria</taxon>
        <taxon>Chromatiales</taxon>
        <taxon>Chromatiaceae</taxon>
        <taxon>Thiohalocapsa</taxon>
    </lineage>
</organism>
<feature type="compositionally biased region" description="Polar residues" evidence="1">
    <location>
        <begin position="115"/>
        <end position="131"/>
    </location>
</feature>
<accession>A0A5M8FFC0</accession>